<dbReference type="Pfam" id="PF01476">
    <property type="entry name" value="LysM"/>
    <property type="match status" value="1"/>
</dbReference>
<evidence type="ECO:0000313" key="3">
    <source>
        <dbReference type="Proteomes" id="UP001199044"/>
    </source>
</evidence>
<gene>
    <name evidence="2" type="ORF">LDJ79_14435</name>
</gene>
<dbReference type="PROSITE" id="PS51782">
    <property type="entry name" value="LYSM"/>
    <property type="match status" value="1"/>
</dbReference>
<name>A0ABS7YNR2_9VIBR</name>
<feature type="domain" description="LysM" evidence="1">
    <location>
        <begin position="376"/>
        <end position="428"/>
    </location>
</feature>
<proteinExistence type="predicted"/>
<comment type="caution">
    <text evidence="2">The sequence shown here is derived from an EMBL/GenBank/DDBJ whole genome shotgun (WGS) entry which is preliminary data.</text>
</comment>
<dbReference type="Proteomes" id="UP001199044">
    <property type="component" value="Unassembled WGS sequence"/>
</dbReference>
<accession>A0ABS7YNR2</accession>
<keyword evidence="3" id="KW-1185">Reference proteome</keyword>
<sequence length="493" mass="56094">MARLTELDSSVYSQVEGGLDQLSREELEALVPEGMELDSFAEKLREGQLWLLTENPKNPALKQAADSDVHWALDSGTQGGLSEAANQALYALTNKKAVGGFSSQQAKSKQTKTGQFPFLRPQFSHKESQLTTSVRPDFSDSVRPLKYEYNFEIACSEQTLINNVGCSFALAKTVQEPMLGTWHKSQTKHGTKFTIHTAFDEPKRLMIQVASAPLGITLPNPLALDEIGTDSVRDAYIPVVPAVESAKRLGLPTEGYYYHFCHRRLIQEYKILGDGKWSFYGTRSTHEKLDARQGFNKYQTAILLFWKLRGHVIKQQNLVYLPRQITRDELDNINEQWLEKYSVAIDMPKLLNTRHQKDWQSERSAFVDAYSEKRALTYFVQRQLGSNKREGWSEIALKHGISAKRLLELNPRYLSNPAALQVGDEINVVDAKEYLLSNEQTTLPRELPSLYQRPINARYRYPDKMLEGTHLRALNNFSVVDEELPIVNLGRLN</sequence>
<protein>
    <submittedName>
        <fullName evidence="2">LysM peptidoglycan-binding domain-containing protein</fullName>
    </submittedName>
</protein>
<dbReference type="RefSeq" id="WP_068714542.1">
    <property type="nucleotide sequence ID" value="NZ_AP014635.1"/>
</dbReference>
<reference evidence="3" key="1">
    <citation type="submission" date="2023-07" db="EMBL/GenBank/DDBJ databases">
        <title>Molecular identification of indigenous halophilic bacteria isolated from red sea cost, biodegradation of synthetic dyes and assessment of degraded metabolite toxicity.</title>
        <authorList>
            <person name="Chaieb K."/>
            <person name="Altayb H.N."/>
        </authorList>
    </citation>
    <scope>NUCLEOTIDE SEQUENCE [LARGE SCALE GENOMIC DNA]</scope>
    <source>
        <strain evidence="3">K20</strain>
    </source>
</reference>
<evidence type="ECO:0000259" key="1">
    <source>
        <dbReference type="PROSITE" id="PS51782"/>
    </source>
</evidence>
<dbReference type="CDD" id="cd20709">
    <property type="entry name" value="MIX_V"/>
    <property type="match status" value="1"/>
</dbReference>
<dbReference type="EMBL" id="JAIWIU010000102">
    <property type="protein sequence ID" value="MCA2017318.1"/>
    <property type="molecule type" value="Genomic_DNA"/>
</dbReference>
<dbReference type="InterPro" id="IPR018392">
    <property type="entry name" value="LysM"/>
</dbReference>
<organism evidence="2 3">
    <name type="scientific">Vibrio tritonius</name>
    <dbReference type="NCBI Taxonomy" id="1435069"/>
    <lineage>
        <taxon>Bacteria</taxon>
        <taxon>Pseudomonadati</taxon>
        <taxon>Pseudomonadota</taxon>
        <taxon>Gammaproteobacteria</taxon>
        <taxon>Vibrionales</taxon>
        <taxon>Vibrionaceae</taxon>
        <taxon>Vibrio</taxon>
    </lineage>
</organism>
<evidence type="ECO:0000313" key="2">
    <source>
        <dbReference type="EMBL" id="MCA2017318.1"/>
    </source>
</evidence>